<dbReference type="InterPro" id="IPR050595">
    <property type="entry name" value="Bact_response_regulator"/>
</dbReference>
<dbReference type="GO" id="GO:0000160">
    <property type="term" value="P:phosphorelay signal transduction system"/>
    <property type="evidence" value="ECO:0007669"/>
    <property type="project" value="InterPro"/>
</dbReference>
<feature type="domain" description="Response regulatory" evidence="3">
    <location>
        <begin position="3"/>
        <end position="117"/>
    </location>
</feature>
<name>A0A1I7NC85_9HYPH</name>
<dbReference type="RefSeq" id="WP_092423097.1">
    <property type="nucleotide sequence ID" value="NZ_FPCK01000001.1"/>
</dbReference>
<evidence type="ECO:0000313" key="5">
    <source>
        <dbReference type="Proteomes" id="UP000199074"/>
    </source>
</evidence>
<dbReference type="STRING" id="429728.SAMN05216456_1602"/>
<dbReference type="Proteomes" id="UP000199074">
    <property type="component" value="Unassembled WGS sequence"/>
</dbReference>
<keyword evidence="1 2" id="KW-0597">Phosphoprotein</keyword>
<dbReference type="Gene3D" id="3.40.50.2300">
    <property type="match status" value="1"/>
</dbReference>
<dbReference type="AlphaFoldDB" id="A0A1I7NC85"/>
<dbReference type="PANTHER" id="PTHR44591">
    <property type="entry name" value="STRESS RESPONSE REGULATOR PROTEIN 1"/>
    <property type="match status" value="1"/>
</dbReference>
<feature type="modified residue" description="4-aspartylphosphate" evidence="2">
    <location>
        <position position="52"/>
    </location>
</feature>
<dbReference type="SMART" id="SM00448">
    <property type="entry name" value="REC"/>
    <property type="match status" value="1"/>
</dbReference>
<dbReference type="InterPro" id="IPR001789">
    <property type="entry name" value="Sig_transdc_resp-reg_receiver"/>
</dbReference>
<dbReference type="SUPFAM" id="SSF52172">
    <property type="entry name" value="CheY-like"/>
    <property type="match status" value="1"/>
</dbReference>
<dbReference type="Pfam" id="PF00072">
    <property type="entry name" value="Response_reg"/>
    <property type="match status" value="1"/>
</dbReference>
<accession>A0A1I7NC85</accession>
<dbReference type="PROSITE" id="PS50110">
    <property type="entry name" value="RESPONSE_REGULATORY"/>
    <property type="match status" value="1"/>
</dbReference>
<evidence type="ECO:0000259" key="3">
    <source>
        <dbReference type="PROSITE" id="PS50110"/>
    </source>
</evidence>
<gene>
    <name evidence="4" type="ORF">SAMN05216456_1602</name>
</gene>
<reference evidence="4 5" key="1">
    <citation type="submission" date="2016-10" db="EMBL/GenBank/DDBJ databases">
        <authorList>
            <person name="de Groot N.N."/>
        </authorList>
    </citation>
    <scope>NUCLEOTIDE SEQUENCE [LARGE SCALE GENOMIC DNA]</scope>
    <source>
        <strain evidence="4 5">IPL20</strain>
    </source>
</reference>
<dbReference type="EMBL" id="FPCK01000001">
    <property type="protein sequence ID" value="SFV32295.1"/>
    <property type="molecule type" value="Genomic_DNA"/>
</dbReference>
<dbReference type="OrthoDB" id="9796100at2"/>
<keyword evidence="5" id="KW-1185">Reference proteome</keyword>
<sequence length="119" mass="12908">MAIIVIAEDEYLLATMLEAILEDENHEVRMAPHGVAALKLVRAHKPDLLITDFMMPLMTGLELAQAVREDPEISAIPILLVSGAQGSIGRAHPEAFDAVLDKPYDPARLVAAVNELLSD</sequence>
<evidence type="ECO:0000313" key="4">
    <source>
        <dbReference type="EMBL" id="SFV32295.1"/>
    </source>
</evidence>
<dbReference type="PANTHER" id="PTHR44591:SF18">
    <property type="entry name" value="REGULATORY PROTEIN"/>
    <property type="match status" value="1"/>
</dbReference>
<protein>
    <submittedName>
        <fullName evidence="4">Response regulator receiver domain-containing protein</fullName>
    </submittedName>
</protein>
<organism evidence="4 5">
    <name type="scientific">Devosia crocina</name>
    <dbReference type="NCBI Taxonomy" id="429728"/>
    <lineage>
        <taxon>Bacteria</taxon>
        <taxon>Pseudomonadati</taxon>
        <taxon>Pseudomonadota</taxon>
        <taxon>Alphaproteobacteria</taxon>
        <taxon>Hyphomicrobiales</taxon>
        <taxon>Devosiaceae</taxon>
        <taxon>Devosia</taxon>
    </lineage>
</organism>
<evidence type="ECO:0000256" key="1">
    <source>
        <dbReference type="ARBA" id="ARBA00022553"/>
    </source>
</evidence>
<evidence type="ECO:0000256" key="2">
    <source>
        <dbReference type="PROSITE-ProRule" id="PRU00169"/>
    </source>
</evidence>
<proteinExistence type="predicted"/>
<dbReference type="InterPro" id="IPR011006">
    <property type="entry name" value="CheY-like_superfamily"/>
</dbReference>